<keyword evidence="3" id="KW-0238">DNA-binding</keyword>
<comment type="similarity">
    <text evidence="1">Belongs to the LysR transcriptional regulatory family.</text>
</comment>
<evidence type="ECO:0000256" key="4">
    <source>
        <dbReference type="ARBA" id="ARBA00023163"/>
    </source>
</evidence>
<dbReference type="InterPro" id="IPR005119">
    <property type="entry name" value="LysR_subst-bd"/>
</dbReference>
<gene>
    <name evidence="6" type="ORF">SAMN06295920_10344</name>
</gene>
<dbReference type="GO" id="GO:0000976">
    <property type="term" value="F:transcription cis-regulatory region binding"/>
    <property type="evidence" value="ECO:0007669"/>
    <property type="project" value="TreeGrafter"/>
</dbReference>
<reference evidence="7" key="1">
    <citation type="submission" date="2017-02" db="EMBL/GenBank/DDBJ databases">
        <authorList>
            <person name="Varghese N."/>
            <person name="Submissions S."/>
        </authorList>
    </citation>
    <scope>NUCLEOTIDE SEQUENCE [LARGE SCALE GENOMIC DNA]</scope>
    <source>
        <strain evidence="7">UM2</strain>
    </source>
</reference>
<dbReference type="PANTHER" id="PTHR30126:SF77">
    <property type="entry name" value="TRANSCRIPTIONAL REGULATORY PROTEIN"/>
    <property type="match status" value="1"/>
</dbReference>
<dbReference type="PRINTS" id="PR00039">
    <property type="entry name" value="HTHLYSR"/>
</dbReference>
<dbReference type="PANTHER" id="PTHR30126">
    <property type="entry name" value="HTH-TYPE TRANSCRIPTIONAL REGULATOR"/>
    <property type="match status" value="1"/>
</dbReference>
<dbReference type="InterPro" id="IPR036390">
    <property type="entry name" value="WH_DNA-bd_sf"/>
</dbReference>
<sequence length="295" mass="32237">MRRISLYHLETLLWISRLGTFGAAAERLNTTQPGVSARIRELEHQIGFRLFERAGRTMALTVRGREFVRECEPLWTSIERTFLQSGRFEGASGIVRIGAGEIAAATCLPSFFTGLKADMPRVTLEMEIDLSHGLLQKLLSANCDLIFLAGPIVSPNIETVPIGAVDMMWIASPALGGQGFDGPCPTLWLLHRHSPIHGVARASLEAAGHGDATINSCNNVRSLIDIVLSGGGISFVPEIMARPHLDRGTLVRLRPDLDRTIPFHAAIRAQERDPLVRDIFARAAALEIAEIVPGR</sequence>
<dbReference type="PROSITE" id="PS50931">
    <property type="entry name" value="HTH_LYSR"/>
    <property type="match status" value="1"/>
</dbReference>
<dbReference type="GO" id="GO:0003700">
    <property type="term" value="F:DNA-binding transcription factor activity"/>
    <property type="evidence" value="ECO:0007669"/>
    <property type="project" value="InterPro"/>
</dbReference>
<dbReference type="EMBL" id="FUYM01000003">
    <property type="protein sequence ID" value="SKB47052.1"/>
    <property type="molecule type" value="Genomic_DNA"/>
</dbReference>
<dbReference type="SUPFAM" id="SSF46785">
    <property type="entry name" value="Winged helix' DNA-binding domain"/>
    <property type="match status" value="1"/>
</dbReference>
<dbReference type="CDD" id="cd05466">
    <property type="entry name" value="PBP2_LTTR_substrate"/>
    <property type="match status" value="1"/>
</dbReference>
<dbReference type="AlphaFoldDB" id="A0A1T5BIA2"/>
<keyword evidence="4" id="KW-0804">Transcription</keyword>
<dbReference type="InterPro" id="IPR000847">
    <property type="entry name" value="LysR_HTH_N"/>
</dbReference>
<evidence type="ECO:0000313" key="6">
    <source>
        <dbReference type="EMBL" id="SKB47052.1"/>
    </source>
</evidence>
<dbReference type="Gene3D" id="3.40.190.10">
    <property type="entry name" value="Periplasmic binding protein-like II"/>
    <property type="match status" value="2"/>
</dbReference>
<dbReference type="SUPFAM" id="SSF53850">
    <property type="entry name" value="Periplasmic binding protein-like II"/>
    <property type="match status" value="1"/>
</dbReference>
<name>A0A1T5BIA2_9SPHN</name>
<dbReference type="STRING" id="439228.SAMN06295920_10344"/>
<keyword evidence="7" id="KW-1185">Reference proteome</keyword>
<protein>
    <submittedName>
        <fullName evidence="6">Transcriptional regulator, LysR family</fullName>
    </submittedName>
</protein>
<organism evidence="6 7">
    <name type="scientific">Rhizorhabdus histidinilytica</name>
    <dbReference type="NCBI Taxonomy" id="439228"/>
    <lineage>
        <taxon>Bacteria</taxon>
        <taxon>Pseudomonadati</taxon>
        <taxon>Pseudomonadota</taxon>
        <taxon>Alphaproteobacteria</taxon>
        <taxon>Sphingomonadales</taxon>
        <taxon>Sphingomonadaceae</taxon>
        <taxon>Rhizorhabdus</taxon>
    </lineage>
</organism>
<dbReference type="RefSeq" id="WP_079647389.1">
    <property type="nucleotide sequence ID" value="NZ_FUYM01000003.1"/>
</dbReference>
<feature type="domain" description="HTH lysR-type" evidence="5">
    <location>
        <begin position="4"/>
        <end position="61"/>
    </location>
</feature>
<evidence type="ECO:0000313" key="7">
    <source>
        <dbReference type="Proteomes" id="UP000189818"/>
    </source>
</evidence>
<evidence type="ECO:0000256" key="3">
    <source>
        <dbReference type="ARBA" id="ARBA00023125"/>
    </source>
</evidence>
<accession>A0A1T5BIA2</accession>
<proteinExistence type="inferred from homology"/>
<evidence type="ECO:0000259" key="5">
    <source>
        <dbReference type="PROSITE" id="PS50931"/>
    </source>
</evidence>
<evidence type="ECO:0000256" key="2">
    <source>
        <dbReference type="ARBA" id="ARBA00023015"/>
    </source>
</evidence>
<dbReference type="Pfam" id="PF00126">
    <property type="entry name" value="HTH_1"/>
    <property type="match status" value="1"/>
</dbReference>
<dbReference type="Proteomes" id="UP000189818">
    <property type="component" value="Unassembled WGS sequence"/>
</dbReference>
<dbReference type="OrthoDB" id="464481at2"/>
<keyword evidence="2" id="KW-0805">Transcription regulation</keyword>
<dbReference type="InterPro" id="IPR036388">
    <property type="entry name" value="WH-like_DNA-bd_sf"/>
</dbReference>
<dbReference type="Pfam" id="PF03466">
    <property type="entry name" value="LysR_substrate"/>
    <property type="match status" value="1"/>
</dbReference>
<evidence type="ECO:0000256" key="1">
    <source>
        <dbReference type="ARBA" id="ARBA00009437"/>
    </source>
</evidence>
<dbReference type="Gene3D" id="1.10.10.10">
    <property type="entry name" value="Winged helix-like DNA-binding domain superfamily/Winged helix DNA-binding domain"/>
    <property type="match status" value="1"/>
</dbReference>